<comment type="caution">
    <text evidence="2">The sequence shown here is derived from an EMBL/GenBank/DDBJ whole genome shotgun (WGS) entry which is preliminary data.</text>
</comment>
<proteinExistence type="predicted"/>
<evidence type="ECO:0000256" key="1">
    <source>
        <dbReference type="SAM" id="MobiDB-lite"/>
    </source>
</evidence>
<reference evidence="3" key="1">
    <citation type="journal article" date="2019" name="Int. J. Syst. Evol. Microbiol.">
        <title>The Global Catalogue of Microorganisms (GCM) 10K type strain sequencing project: providing services to taxonomists for standard genome sequencing and annotation.</title>
        <authorList>
            <consortium name="The Broad Institute Genomics Platform"/>
            <consortium name="The Broad Institute Genome Sequencing Center for Infectious Disease"/>
            <person name="Wu L."/>
            <person name="Ma J."/>
        </authorList>
    </citation>
    <scope>NUCLEOTIDE SEQUENCE [LARGE SCALE GENOMIC DNA]</scope>
    <source>
        <strain evidence="3">CECT 7069</strain>
    </source>
</reference>
<evidence type="ECO:0000313" key="3">
    <source>
        <dbReference type="Proteomes" id="UP001224644"/>
    </source>
</evidence>
<gene>
    <name evidence="2" type="ORF">QWZ12_10135</name>
</gene>
<dbReference type="Proteomes" id="UP001224644">
    <property type="component" value="Unassembled WGS sequence"/>
</dbReference>
<dbReference type="EMBL" id="JAUFPX010000006">
    <property type="protein sequence ID" value="MDN3590972.1"/>
    <property type="molecule type" value="Genomic_DNA"/>
</dbReference>
<sequence>MTPLRPSVDYQPLAPLRLDGPRPRRLDGFPSSQPFLRGLLVAVALALPALGARITDVPQHRPMPGAAQIAATPKPSPLRVAAVRLP</sequence>
<evidence type="ECO:0000313" key="2">
    <source>
        <dbReference type="EMBL" id="MDN3590972.1"/>
    </source>
</evidence>
<accession>A0ABT8BFQ3</accession>
<organism evidence="2 3">
    <name type="scientific">Methylobacterium adhaesivum</name>
    <dbReference type="NCBI Taxonomy" id="333297"/>
    <lineage>
        <taxon>Bacteria</taxon>
        <taxon>Pseudomonadati</taxon>
        <taxon>Pseudomonadota</taxon>
        <taxon>Alphaproteobacteria</taxon>
        <taxon>Hyphomicrobiales</taxon>
        <taxon>Methylobacteriaceae</taxon>
        <taxon>Methylobacterium</taxon>
    </lineage>
</organism>
<keyword evidence="3" id="KW-1185">Reference proteome</keyword>
<protein>
    <submittedName>
        <fullName evidence="2">Uncharacterized protein</fullName>
    </submittedName>
</protein>
<feature type="region of interest" description="Disordered" evidence="1">
    <location>
        <begin position="1"/>
        <end position="22"/>
    </location>
</feature>
<name>A0ABT8BFQ3_9HYPH</name>
<dbReference type="RefSeq" id="WP_238222366.1">
    <property type="nucleotide sequence ID" value="NZ_BPQD01000003.1"/>
</dbReference>